<comment type="caution">
    <text evidence="1">The sequence shown here is derived from an EMBL/GenBank/DDBJ whole genome shotgun (WGS) entry which is preliminary data.</text>
</comment>
<dbReference type="RefSeq" id="WP_133638623.1">
    <property type="nucleotide sequence ID" value="NZ_SNZV01000001.1"/>
</dbReference>
<accession>A0A4R7D9S1</accession>
<organism evidence="1 2">
    <name type="scientific">Sphingobacterium paludis</name>
    <dbReference type="NCBI Taxonomy" id="1476465"/>
    <lineage>
        <taxon>Bacteria</taxon>
        <taxon>Pseudomonadati</taxon>
        <taxon>Bacteroidota</taxon>
        <taxon>Sphingobacteriia</taxon>
        <taxon>Sphingobacteriales</taxon>
        <taxon>Sphingobacteriaceae</taxon>
        <taxon>Sphingobacterium</taxon>
    </lineage>
</organism>
<evidence type="ECO:0000313" key="2">
    <source>
        <dbReference type="Proteomes" id="UP000294752"/>
    </source>
</evidence>
<dbReference type="PROSITE" id="PS51257">
    <property type="entry name" value="PROKAR_LIPOPROTEIN"/>
    <property type="match status" value="1"/>
</dbReference>
<dbReference type="EMBL" id="SNZV01000001">
    <property type="protein sequence ID" value="TDS17517.1"/>
    <property type="molecule type" value="Genomic_DNA"/>
</dbReference>
<dbReference type="Proteomes" id="UP000294752">
    <property type="component" value="Unassembled WGS sequence"/>
</dbReference>
<reference evidence="1 2" key="1">
    <citation type="submission" date="2019-03" db="EMBL/GenBank/DDBJ databases">
        <title>Genomic Encyclopedia of Type Strains, Phase III (KMG-III): the genomes of soil and plant-associated and newly described type strains.</title>
        <authorList>
            <person name="Whitman W."/>
        </authorList>
    </citation>
    <scope>NUCLEOTIDE SEQUENCE [LARGE SCALE GENOMIC DNA]</scope>
    <source>
        <strain evidence="1 2">CGMCC 1.12801</strain>
    </source>
</reference>
<name>A0A4R7D9S1_9SPHI</name>
<evidence type="ECO:0000313" key="1">
    <source>
        <dbReference type="EMBL" id="TDS17517.1"/>
    </source>
</evidence>
<keyword evidence="2" id="KW-1185">Reference proteome</keyword>
<sequence length="155" mass="17531">MKDLLLLITVLALLVLSAACGDRMDRPIPGGEDSLHYFNSSEYKVIRKLPDSVGFRIRSTRLEGKSKNRLILDVTMSKDVLGYDFPIVYGAQSYSGATIKPKSISMGEEAEPILNKRLKYMIFGLRSGSTRLYLRLPNTDSVLFELPVRWRDSKE</sequence>
<dbReference type="AlphaFoldDB" id="A0A4R7D9S1"/>
<protein>
    <submittedName>
        <fullName evidence="1">Uncharacterized protein</fullName>
    </submittedName>
</protein>
<proteinExistence type="predicted"/>
<gene>
    <name evidence="1" type="ORF">B0I21_101384</name>
</gene>